<accession>A0A7W8QRX4</accession>
<evidence type="ECO:0000256" key="1">
    <source>
        <dbReference type="ARBA" id="ARBA00009437"/>
    </source>
</evidence>
<evidence type="ECO:0000313" key="7">
    <source>
        <dbReference type="Proteomes" id="UP000572635"/>
    </source>
</evidence>
<proteinExistence type="inferred from homology"/>
<dbReference type="PRINTS" id="PR00039">
    <property type="entry name" value="HTHLYSR"/>
</dbReference>
<gene>
    <name evidence="6" type="ORF">HDA36_005509</name>
</gene>
<organism evidence="6 7">
    <name type="scientific">Nocardiopsis composta</name>
    <dbReference type="NCBI Taxonomy" id="157465"/>
    <lineage>
        <taxon>Bacteria</taxon>
        <taxon>Bacillati</taxon>
        <taxon>Actinomycetota</taxon>
        <taxon>Actinomycetes</taxon>
        <taxon>Streptosporangiales</taxon>
        <taxon>Nocardiopsidaceae</taxon>
        <taxon>Nocardiopsis</taxon>
    </lineage>
</organism>
<dbReference type="Pfam" id="PF00126">
    <property type="entry name" value="HTH_1"/>
    <property type="match status" value="1"/>
</dbReference>
<dbReference type="CDD" id="cd08414">
    <property type="entry name" value="PBP2_LTTR_aromatics_like"/>
    <property type="match status" value="1"/>
</dbReference>
<dbReference type="PANTHER" id="PTHR30346">
    <property type="entry name" value="TRANSCRIPTIONAL DUAL REGULATOR HCAR-RELATED"/>
    <property type="match status" value="1"/>
</dbReference>
<evidence type="ECO:0000259" key="5">
    <source>
        <dbReference type="PROSITE" id="PS50931"/>
    </source>
</evidence>
<dbReference type="Gene3D" id="1.10.10.10">
    <property type="entry name" value="Winged helix-like DNA-binding domain superfamily/Winged helix DNA-binding domain"/>
    <property type="match status" value="1"/>
</dbReference>
<protein>
    <submittedName>
        <fullName evidence="6">DNA-binding transcriptional LysR family regulator</fullName>
    </submittedName>
</protein>
<evidence type="ECO:0000256" key="3">
    <source>
        <dbReference type="ARBA" id="ARBA00023125"/>
    </source>
</evidence>
<dbReference type="SUPFAM" id="SSF46785">
    <property type="entry name" value="Winged helix' DNA-binding domain"/>
    <property type="match status" value="1"/>
</dbReference>
<dbReference type="RefSeq" id="WP_184398102.1">
    <property type="nucleotide sequence ID" value="NZ_BAAAJD010000131.1"/>
</dbReference>
<keyword evidence="2" id="KW-0805">Transcription regulation</keyword>
<evidence type="ECO:0000256" key="4">
    <source>
        <dbReference type="ARBA" id="ARBA00023163"/>
    </source>
</evidence>
<dbReference type="InterPro" id="IPR005119">
    <property type="entry name" value="LysR_subst-bd"/>
</dbReference>
<dbReference type="SUPFAM" id="SSF53850">
    <property type="entry name" value="Periplasmic binding protein-like II"/>
    <property type="match status" value="1"/>
</dbReference>
<dbReference type="Gene3D" id="3.40.190.10">
    <property type="entry name" value="Periplasmic binding protein-like II"/>
    <property type="match status" value="2"/>
</dbReference>
<comment type="similarity">
    <text evidence="1">Belongs to the LysR transcriptional regulatory family.</text>
</comment>
<dbReference type="InterPro" id="IPR000847">
    <property type="entry name" value="LysR_HTH_N"/>
</dbReference>
<evidence type="ECO:0000256" key="2">
    <source>
        <dbReference type="ARBA" id="ARBA00023015"/>
    </source>
</evidence>
<keyword evidence="4" id="KW-0804">Transcription</keyword>
<dbReference type="GO" id="GO:0032993">
    <property type="term" value="C:protein-DNA complex"/>
    <property type="evidence" value="ECO:0007669"/>
    <property type="project" value="TreeGrafter"/>
</dbReference>
<sequence>MGLDLHKLDHLIAVVEEGGFTRAAARLHMSQQALSASIRSLEREVGVELVDRGGGAVTPRPAAEALVADGRVLRGLARSALLRARRIGRSETEALRVGHTPAVTGEEVTALLRAVREEHPEIRTDVYQRYPKDLAAGLVGAELDLGLCRGMRAPHGLVRAALGRDRLAVAVRAGHRLADRDRVALSELAGERFVVWGSPGSSGYTDFLLELCRRAGFEPRRVRNPVQGTPPVTAVIGGDDLAFVTAPPGSAAGGAVRVLRLEPPCHAPLYGLWAPHTTSDARDAFLDAAVRRGERPEEAGGGEPPGAP</sequence>
<reference evidence="6 7" key="1">
    <citation type="submission" date="2020-08" db="EMBL/GenBank/DDBJ databases">
        <title>Sequencing the genomes of 1000 actinobacteria strains.</title>
        <authorList>
            <person name="Klenk H.-P."/>
        </authorList>
    </citation>
    <scope>NUCLEOTIDE SEQUENCE [LARGE SCALE GENOMIC DNA]</scope>
    <source>
        <strain evidence="6 7">DSM 44551</strain>
    </source>
</reference>
<dbReference type="GO" id="GO:0003677">
    <property type="term" value="F:DNA binding"/>
    <property type="evidence" value="ECO:0007669"/>
    <property type="project" value="UniProtKB-KW"/>
</dbReference>
<dbReference type="GO" id="GO:0003700">
    <property type="term" value="F:DNA-binding transcription factor activity"/>
    <property type="evidence" value="ECO:0007669"/>
    <property type="project" value="InterPro"/>
</dbReference>
<dbReference type="PANTHER" id="PTHR30346:SF17">
    <property type="entry name" value="LYSR FAMILY TRANSCRIPTIONAL REGULATOR"/>
    <property type="match status" value="1"/>
</dbReference>
<dbReference type="Pfam" id="PF03466">
    <property type="entry name" value="LysR_substrate"/>
    <property type="match status" value="1"/>
</dbReference>
<dbReference type="Proteomes" id="UP000572635">
    <property type="component" value="Unassembled WGS sequence"/>
</dbReference>
<dbReference type="EMBL" id="JACHDB010000002">
    <property type="protein sequence ID" value="MBB5435361.1"/>
    <property type="molecule type" value="Genomic_DNA"/>
</dbReference>
<dbReference type="InterPro" id="IPR036388">
    <property type="entry name" value="WH-like_DNA-bd_sf"/>
</dbReference>
<keyword evidence="3 6" id="KW-0238">DNA-binding</keyword>
<dbReference type="PROSITE" id="PS50931">
    <property type="entry name" value="HTH_LYSR"/>
    <property type="match status" value="1"/>
</dbReference>
<evidence type="ECO:0000313" key="6">
    <source>
        <dbReference type="EMBL" id="MBB5435361.1"/>
    </source>
</evidence>
<name>A0A7W8QRX4_9ACTN</name>
<dbReference type="InterPro" id="IPR036390">
    <property type="entry name" value="WH_DNA-bd_sf"/>
</dbReference>
<dbReference type="AlphaFoldDB" id="A0A7W8QRX4"/>
<feature type="domain" description="HTH lysR-type" evidence="5">
    <location>
        <begin position="3"/>
        <end position="60"/>
    </location>
</feature>
<keyword evidence="7" id="KW-1185">Reference proteome</keyword>
<comment type="caution">
    <text evidence="6">The sequence shown here is derived from an EMBL/GenBank/DDBJ whole genome shotgun (WGS) entry which is preliminary data.</text>
</comment>